<reference evidence="3" key="1">
    <citation type="submission" date="2023-02" db="EMBL/GenBank/DDBJ databases">
        <title>Genome sequence of Hyphococcus flavus.</title>
        <authorList>
            <person name="Rong J.-C."/>
            <person name="Zhao Q."/>
            <person name="Yi M."/>
            <person name="Wu J.-Y."/>
        </authorList>
    </citation>
    <scope>NUCLEOTIDE SEQUENCE</scope>
    <source>
        <strain evidence="3">MCCC 1K03223</strain>
    </source>
</reference>
<keyword evidence="2" id="KW-0964">Secreted</keyword>
<dbReference type="GO" id="GO:0005576">
    <property type="term" value="C:extracellular region"/>
    <property type="evidence" value="ECO:0007669"/>
    <property type="project" value="UniProtKB-SubCell"/>
</dbReference>
<dbReference type="EMBL" id="CP118166">
    <property type="protein sequence ID" value="WDI32469.1"/>
    <property type="molecule type" value="Genomic_DNA"/>
</dbReference>
<dbReference type="GO" id="GO:0005509">
    <property type="term" value="F:calcium ion binding"/>
    <property type="evidence" value="ECO:0007669"/>
    <property type="project" value="InterPro"/>
</dbReference>
<keyword evidence="4" id="KW-1185">Reference proteome</keyword>
<dbReference type="InterPro" id="IPR001343">
    <property type="entry name" value="Hemolysn_Ca-bd"/>
</dbReference>
<dbReference type="PANTHER" id="PTHR38340:SF1">
    <property type="entry name" value="S-LAYER PROTEIN"/>
    <property type="match status" value="1"/>
</dbReference>
<evidence type="ECO:0000256" key="1">
    <source>
        <dbReference type="ARBA" id="ARBA00004613"/>
    </source>
</evidence>
<evidence type="ECO:0000256" key="2">
    <source>
        <dbReference type="ARBA" id="ARBA00022525"/>
    </source>
</evidence>
<dbReference type="InterPro" id="IPR018511">
    <property type="entry name" value="Hemolysin-typ_Ca-bd_CS"/>
</dbReference>
<dbReference type="AlphaFoldDB" id="A0AAE9ZCR9"/>
<dbReference type="SUPFAM" id="SSF51120">
    <property type="entry name" value="beta-Roll"/>
    <property type="match status" value="2"/>
</dbReference>
<name>A0AAE9ZCR9_9PROT</name>
<sequence length="616" mass="61588">MANVSLENVADSFSFEATNRVDYDSTEFAGATSYSYLASNGDDVDFFGSGFTDDGTFPTGGTVETVAYDIGNDALLGSKEVEVTGLNLDVLDFQVGVGTAAEQTSRFWFTVLQGADIFDLALADLSVSILIAGDGGDLTQTLDNTYIGADDVFTSASGALTGTSLIYGDYVDIESGLIAVGGDDLFEVGAARISGDFDDTFTTSSGIGGDDTIRPDSLENTTAGNIFIMGDADAVFGGSQANGSSLAGGDDLIDLSATDITGLTQTITITGDANTVQSFSVLQGGDDTIIGSTAGDIIHGDAVSNSGTITGGDDYLNGGQGDDTINGNAGDDTLIGGAGADDLDGGDGLDVADYSDSAAVTIALNTGAASGGEANGDTFSDIEGLMGSAFSDILAGDANDNLLIGGNGNDEMVGRDGADTIDGGAGLDVIFGGSGNDVLSGGDSADFLSGGVNNDILDGGAGNDELAGGANNDSIDGGAGNDTIFGAKRVDTLNGGDGNDLVSGAADNDFIDGGNGNDTLFGGGQNDLITGGAGNDTFLYNAGNDIDVITDFVAGAGTEDVIELSNFGANFDTFAEVMAAASDDGTDTTIDFGSGDRIVLYDVVVADLHQNDFVFG</sequence>
<dbReference type="InterPro" id="IPR050557">
    <property type="entry name" value="RTX_toxin/Mannuronan_C5-epim"/>
</dbReference>
<dbReference type="InterPro" id="IPR011049">
    <property type="entry name" value="Serralysin-like_metalloprot_C"/>
</dbReference>
<dbReference type="RefSeq" id="WP_274494393.1">
    <property type="nucleotide sequence ID" value="NZ_CP118166.1"/>
</dbReference>
<organism evidence="3 4">
    <name type="scientific">Hyphococcus flavus</name>
    <dbReference type="NCBI Taxonomy" id="1866326"/>
    <lineage>
        <taxon>Bacteria</taxon>
        <taxon>Pseudomonadati</taxon>
        <taxon>Pseudomonadota</taxon>
        <taxon>Alphaproteobacteria</taxon>
        <taxon>Parvularculales</taxon>
        <taxon>Parvularculaceae</taxon>
        <taxon>Hyphococcus</taxon>
    </lineage>
</organism>
<comment type="subcellular location">
    <subcellularLocation>
        <location evidence="1">Secreted</location>
    </subcellularLocation>
</comment>
<evidence type="ECO:0000313" key="3">
    <source>
        <dbReference type="EMBL" id="WDI32469.1"/>
    </source>
</evidence>
<evidence type="ECO:0000313" key="4">
    <source>
        <dbReference type="Proteomes" id="UP001214043"/>
    </source>
</evidence>
<proteinExistence type="predicted"/>
<dbReference type="PANTHER" id="PTHR38340">
    <property type="entry name" value="S-LAYER PROTEIN"/>
    <property type="match status" value="1"/>
</dbReference>
<dbReference type="Pfam" id="PF00353">
    <property type="entry name" value="HemolysinCabind"/>
    <property type="match status" value="6"/>
</dbReference>
<dbReference type="KEGG" id="hfl:PUV54_04580"/>
<dbReference type="PROSITE" id="PS00330">
    <property type="entry name" value="HEMOLYSIN_CALCIUM"/>
    <property type="match status" value="5"/>
</dbReference>
<dbReference type="Gene3D" id="2.150.10.10">
    <property type="entry name" value="Serralysin-like metalloprotease, C-terminal"/>
    <property type="match status" value="3"/>
</dbReference>
<accession>A0AAE9ZCR9</accession>
<gene>
    <name evidence="3" type="ORF">PUV54_04580</name>
</gene>
<dbReference type="Proteomes" id="UP001214043">
    <property type="component" value="Chromosome"/>
</dbReference>
<dbReference type="PRINTS" id="PR00313">
    <property type="entry name" value="CABNDNGRPT"/>
</dbReference>
<protein>
    <submittedName>
        <fullName evidence="3">Calcium-binding protein</fullName>
    </submittedName>
</protein>